<proteinExistence type="predicted"/>
<sequence>MTRFFRNIVIALLCLAVLGQWSLFGGMALAGTMDGALEKAKAAGHLTSDQAAAIQDRLERIRIEGLPAAPFTAKIEEGLSKRVHGQAIVRALDTMRDDYAFAARNLERDGFTPDPQDVVITGDSLRLGLTRQELSEMAQVNPHATPAMLATAARTRAYLNAINFQAAMTSDIVHQGLVFATLAPEWTQLFRVVQRARAAGMADEIVAEAASRALAEGESLGALLQVLGFTGRDTRQKPDNN</sequence>
<keyword evidence="2" id="KW-1185">Reference proteome</keyword>
<organism evidence="1 2">
    <name type="scientific">Desulfomicrobium baculatum (strain DSM 4028 / VKM B-1378 / X)</name>
    <name type="common">Desulfovibrio baculatus</name>
    <dbReference type="NCBI Taxonomy" id="525897"/>
    <lineage>
        <taxon>Bacteria</taxon>
        <taxon>Pseudomonadati</taxon>
        <taxon>Thermodesulfobacteriota</taxon>
        <taxon>Desulfovibrionia</taxon>
        <taxon>Desulfovibrionales</taxon>
        <taxon>Desulfomicrobiaceae</taxon>
        <taxon>Desulfomicrobium</taxon>
    </lineage>
</organism>
<accession>C7LU04</accession>
<dbReference type="Proteomes" id="UP000002216">
    <property type="component" value="Chromosome"/>
</dbReference>
<dbReference type="KEGG" id="dba:Dbac_1534"/>
<gene>
    <name evidence="1" type="ordered locus">Dbac_1534</name>
</gene>
<protein>
    <submittedName>
        <fullName evidence="1">Uncharacterized protein</fullName>
    </submittedName>
</protein>
<dbReference type="HOGENOM" id="CLU_1150396_0_0_7"/>
<dbReference type="EMBL" id="CP001629">
    <property type="protein sequence ID" value="ACU89627.1"/>
    <property type="molecule type" value="Genomic_DNA"/>
</dbReference>
<dbReference type="STRING" id="525897.Dbac_1534"/>
<evidence type="ECO:0000313" key="1">
    <source>
        <dbReference type="EMBL" id="ACU89627.1"/>
    </source>
</evidence>
<name>C7LU04_DESBD</name>
<evidence type="ECO:0000313" key="2">
    <source>
        <dbReference type="Proteomes" id="UP000002216"/>
    </source>
</evidence>
<reference evidence="1 2" key="1">
    <citation type="journal article" date="2009" name="Stand. Genomic Sci.">
        <title>Complete genome sequence of Desulfomicrobium baculatum type strain (X).</title>
        <authorList>
            <person name="Copeland A."/>
            <person name="Spring S."/>
            <person name="Goker M."/>
            <person name="Schneider S."/>
            <person name="Lapidus A."/>
            <person name="Del Rio T.G."/>
            <person name="Tice H."/>
            <person name="Cheng J.F."/>
            <person name="Chen F."/>
            <person name="Nolan M."/>
            <person name="Bruce D."/>
            <person name="Goodwin L."/>
            <person name="Pitluck S."/>
            <person name="Ivanova N."/>
            <person name="Mavrommatis K."/>
            <person name="Ovchinnikova G."/>
            <person name="Pati A."/>
            <person name="Chen A."/>
            <person name="Palaniappan K."/>
            <person name="Land M."/>
            <person name="Hauser L."/>
            <person name="Chang Y.J."/>
            <person name="Jeffries C.C."/>
            <person name="Meincke L."/>
            <person name="Sims D."/>
            <person name="Brettin T."/>
            <person name="Detter J.C."/>
            <person name="Han C."/>
            <person name="Chain P."/>
            <person name="Bristow J."/>
            <person name="Eisen J.A."/>
            <person name="Markowitz V."/>
            <person name="Hugenholtz P."/>
            <person name="Kyrpides N.C."/>
            <person name="Klenk H.P."/>
            <person name="Lucas S."/>
        </authorList>
    </citation>
    <scope>NUCLEOTIDE SEQUENCE [LARGE SCALE GENOMIC DNA]</scope>
    <source>
        <strain evidence="2">DSM 4028 / VKM B-1378 / X</strain>
    </source>
</reference>
<dbReference type="eggNOG" id="ENOG5031FRU">
    <property type="taxonomic scope" value="Bacteria"/>
</dbReference>
<dbReference type="AlphaFoldDB" id="C7LU04"/>